<name>A0A160TGX8_9ZZZZ</name>
<evidence type="ECO:0000313" key="1">
    <source>
        <dbReference type="EMBL" id="CUS43501.1"/>
    </source>
</evidence>
<organism evidence="1">
    <name type="scientific">hydrothermal vent metagenome</name>
    <dbReference type="NCBI Taxonomy" id="652676"/>
    <lineage>
        <taxon>unclassified sequences</taxon>
        <taxon>metagenomes</taxon>
        <taxon>ecological metagenomes</taxon>
    </lineage>
</organism>
<protein>
    <submittedName>
        <fullName evidence="1">Uncharacterized protein</fullName>
    </submittedName>
</protein>
<gene>
    <name evidence="1" type="ORF">MGWOODY_Smn3376</name>
</gene>
<proteinExistence type="predicted"/>
<sequence length="92" mass="9485">MAIAKRHVVAHGVLRKSRAVFPLATPAPLPFSALPHGFAIGPSPERTDQACDDDSDAHCGKAQSLAAMITAMITAANLGAKAKRSGQTCCTS</sequence>
<accession>A0A160TGX8</accession>
<dbReference type="AlphaFoldDB" id="A0A160TGX8"/>
<dbReference type="EMBL" id="CZQE01000059">
    <property type="protein sequence ID" value="CUS43501.1"/>
    <property type="molecule type" value="Genomic_DNA"/>
</dbReference>
<reference evidence="1" key="1">
    <citation type="submission" date="2015-10" db="EMBL/GenBank/DDBJ databases">
        <authorList>
            <person name="Gilbert D.G."/>
        </authorList>
    </citation>
    <scope>NUCLEOTIDE SEQUENCE</scope>
</reference>